<accession>A0A644X6E4</accession>
<organism evidence="1">
    <name type="scientific">bioreactor metagenome</name>
    <dbReference type="NCBI Taxonomy" id="1076179"/>
    <lineage>
        <taxon>unclassified sequences</taxon>
        <taxon>metagenomes</taxon>
        <taxon>ecological metagenomes</taxon>
    </lineage>
</organism>
<reference evidence="1" key="1">
    <citation type="submission" date="2019-08" db="EMBL/GenBank/DDBJ databases">
        <authorList>
            <person name="Kucharzyk K."/>
            <person name="Murdoch R.W."/>
            <person name="Higgins S."/>
            <person name="Loffler F."/>
        </authorList>
    </citation>
    <scope>NUCLEOTIDE SEQUENCE</scope>
</reference>
<comment type="caution">
    <text evidence="1">The sequence shown here is derived from an EMBL/GenBank/DDBJ whole genome shotgun (WGS) entry which is preliminary data.</text>
</comment>
<gene>
    <name evidence="1" type="ORF">SDC9_58080</name>
</gene>
<dbReference type="AlphaFoldDB" id="A0A644X6E4"/>
<evidence type="ECO:0000313" key="1">
    <source>
        <dbReference type="EMBL" id="MPM11730.1"/>
    </source>
</evidence>
<proteinExistence type="predicted"/>
<sequence length="96" mass="11053">MNNDIFVKLNYKTIGEFKSLIVDRQHISNVTEKYLMCTGKYDKDGWTFIFKANSMKEAEEFINSNSLNKSKSIIKNVIGNKSSIIDNEKISIPAWI</sequence>
<name>A0A644X6E4_9ZZZZ</name>
<protein>
    <submittedName>
        <fullName evidence="1">Uncharacterized protein</fullName>
    </submittedName>
</protein>
<dbReference type="EMBL" id="VSSQ01001871">
    <property type="protein sequence ID" value="MPM11730.1"/>
    <property type="molecule type" value="Genomic_DNA"/>
</dbReference>